<feature type="transmembrane region" description="Helical" evidence="1">
    <location>
        <begin position="168"/>
        <end position="197"/>
    </location>
</feature>
<keyword evidence="1" id="KW-0812">Transmembrane</keyword>
<reference evidence="2 3" key="1">
    <citation type="journal article" date="2020" name="Biotechnol. Biofuels">
        <title>New insights from the biogas microbiome by comprehensive genome-resolved metagenomics of nearly 1600 species originating from multiple anaerobic digesters.</title>
        <authorList>
            <person name="Campanaro S."/>
            <person name="Treu L."/>
            <person name="Rodriguez-R L.M."/>
            <person name="Kovalovszki A."/>
            <person name="Ziels R.M."/>
            <person name="Maus I."/>
            <person name="Zhu X."/>
            <person name="Kougias P.G."/>
            <person name="Basile A."/>
            <person name="Luo G."/>
            <person name="Schluter A."/>
            <person name="Konstantinidis K.T."/>
            <person name="Angelidaki I."/>
        </authorList>
    </citation>
    <scope>NUCLEOTIDE SEQUENCE [LARGE SCALE GENOMIC DNA]</scope>
    <source>
        <strain evidence="2">AS22ysBPME_79</strain>
    </source>
</reference>
<dbReference type="EMBL" id="JAAZKV010000018">
    <property type="protein sequence ID" value="NMA44582.1"/>
    <property type="molecule type" value="Genomic_DNA"/>
</dbReference>
<name>A0A7K4BZG0_9ARCH</name>
<dbReference type="AlphaFoldDB" id="A0A7K4BZG0"/>
<organism evidence="2 3">
    <name type="scientific">Candidatus Iainarchaeum sp</name>
    <dbReference type="NCBI Taxonomy" id="3101447"/>
    <lineage>
        <taxon>Archaea</taxon>
        <taxon>Candidatus Iainarchaeota</taxon>
        <taxon>Candidatus Iainarchaeia</taxon>
        <taxon>Candidatus Iainarchaeales</taxon>
        <taxon>Candidatus Iainarchaeaceae</taxon>
        <taxon>Candidatus Iainarchaeum</taxon>
    </lineage>
</organism>
<evidence type="ECO:0000256" key="1">
    <source>
        <dbReference type="SAM" id="Phobius"/>
    </source>
</evidence>
<comment type="caution">
    <text evidence="2">The sequence shown here is derived from an EMBL/GenBank/DDBJ whole genome shotgun (WGS) entry which is preliminary data.</text>
</comment>
<evidence type="ECO:0000313" key="2">
    <source>
        <dbReference type="EMBL" id="NMA44582.1"/>
    </source>
</evidence>
<feature type="transmembrane region" description="Helical" evidence="1">
    <location>
        <begin position="86"/>
        <end position="119"/>
    </location>
</feature>
<evidence type="ECO:0008006" key="4">
    <source>
        <dbReference type="Google" id="ProtNLM"/>
    </source>
</evidence>
<keyword evidence="1" id="KW-0472">Membrane</keyword>
<accession>A0A7K4BZG0</accession>
<evidence type="ECO:0000313" key="3">
    <source>
        <dbReference type="Proteomes" id="UP000526302"/>
    </source>
</evidence>
<gene>
    <name evidence="2" type="ORF">GX950_02115</name>
</gene>
<feature type="transmembrane region" description="Helical" evidence="1">
    <location>
        <begin position="217"/>
        <end position="244"/>
    </location>
</feature>
<feature type="transmembrane region" description="Helical" evidence="1">
    <location>
        <begin position="51"/>
        <end position="74"/>
    </location>
</feature>
<dbReference type="Proteomes" id="UP000526302">
    <property type="component" value="Unassembled WGS sequence"/>
</dbReference>
<protein>
    <recommendedName>
        <fullName evidence="4">Yip1 domain-containing protein</fullName>
    </recommendedName>
</protein>
<sequence length="252" mass="26987">MGQNKGGQIAYKHFYALFIKGDLVFGELINIALFKTDLRSVENKATIGSGLFYYLATIIVIFVVSLIINFMLSITNGIKVGADFPSMLWVMIGTTILSLFVAFVSIIIGIIFSLAYFVFVNIVAKMFGGKGDYPKTTAMLFITGSAIAITYSLPLQIMVGLSQIILTYLGAAGTIIGAITILRAIISIIICVIATYLQSKAIGVVHNISTLKGFLSLIIPAIGIGIVLTIILVLLTLFGIALFAPMATMALI</sequence>
<keyword evidence="1" id="KW-1133">Transmembrane helix</keyword>
<proteinExistence type="predicted"/>
<feature type="transmembrane region" description="Helical" evidence="1">
    <location>
        <begin position="139"/>
        <end position="161"/>
    </location>
</feature>